<protein>
    <submittedName>
        <fullName evidence="4">Vav 2 guanine nucleotide exchange factor</fullName>
    </submittedName>
</protein>
<keyword evidence="5" id="KW-1185">Reference proteome</keyword>
<keyword evidence="1" id="KW-0727">SH2 domain</keyword>
<feature type="region of interest" description="Disordered" evidence="2">
    <location>
        <begin position="95"/>
        <end position="121"/>
    </location>
</feature>
<dbReference type="SUPFAM" id="SSF55550">
    <property type="entry name" value="SH2 domain"/>
    <property type="match status" value="1"/>
</dbReference>
<proteinExistence type="predicted"/>
<dbReference type="EMBL" id="BLXT01001037">
    <property type="protein sequence ID" value="GFN82807.1"/>
    <property type="molecule type" value="Genomic_DNA"/>
</dbReference>
<gene>
    <name evidence="4" type="ORF">PoB_000931300</name>
</gene>
<sequence length="225" mass="25136">MKGPKPSSDKTRSSPVPNGRVSESQSHSGSNGQMEAAASPPALAPREHKRFPAIYTFILENAAPQVQASVHVESKSKYVMRLLVRASYEDWRISSTPNRRQRSENVSRLPPAVPVSNSSPVNGARQHLVSLDQYPWYVGTMERPKAQLALDPLRDGTFLIRVTNNPTRQGELSLSIKYDNAVRHIKVNRSPDGRFYLAEIHFFDSVQVSGDSIPFIILRKDPTSF</sequence>
<feature type="domain" description="SH2" evidence="3">
    <location>
        <begin position="136"/>
        <end position="207"/>
    </location>
</feature>
<accession>A0AAV3YKP8</accession>
<evidence type="ECO:0000259" key="3">
    <source>
        <dbReference type="PROSITE" id="PS50001"/>
    </source>
</evidence>
<dbReference type="SMART" id="SM00252">
    <property type="entry name" value="SH2"/>
    <property type="match status" value="1"/>
</dbReference>
<dbReference type="PROSITE" id="PS50001">
    <property type="entry name" value="SH2"/>
    <property type="match status" value="1"/>
</dbReference>
<evidence type="ECO:0000313" key="4">
    <source>
        <dbReference type="EMBL" id="GFN82807.1"/>
    </source>
</evidence>
<comment type="caution">
    <text evidence="4">The sequence shown here is derived from an EMBL/GenBank/DDBJ whole genome shotgun (WGS) entry which is preliminary data.</text>
</comment>
<dbReference type="Gene3D" id="3.30.505.10">
    <property type="entry name" value="SH2 domain"/>
    <property type="match status" value="1"/>
</dbReference>
<dbReference type="PANTHER" id="PTHR45818:SF3">
    <property type="entry name" value="PROTEIN VAV"/>
    <property type="match status" value="1"/>
</dbReference>
<dbReference type="GO" id="GO:0016477">
    <property type="term" value="P:cell migration"/>
    <property type="evidence" value="ECO:0007669"/>
    <property type="project" value="TreeGrafter"/>
</dbReference>
<feature type="region of interest" description="Disordered" evidence="2">
    <location>
        <begin position="1"/>
        <end position="42"/>
    </location>
</feature>
<dbReference type="PANTHER" id="PTHR45818">
    <property type="entry name" value="PROTEIN VAV"/>
    <property type="match status" value="1"/>
</dbReference>
<organism evidence="4 5">
    <name type="scientific">Plakobranchus ocellatus</name>
    <dbReference type="NCBI Taxonomy" id="259542"/>
    <lineage>
        <taxon>Eukaryota</taxon>
        <taxon>Metazoa</taxon>
        <taxon>Spiralia</taxon>
        <taxon>Lophotrochozoa</taxon>
        <taxon>Mollusca</taxon>
        <taxon>Gastropoda</taxon>
        <taxon>Heterobranchia</taxon>
        <taxon>Euthyneura</taxon>
        <taxon>Panpulmonata</taxon>
        <taxon>Sacoglossa</taxon>
        <taxon>Placobranchoidea</taxon>
        <taxon>Plakobranchidae</taxon>
        <taxon>Plakobranchus</taxon>
    </lineage>
</organism>
<feature type="compositionally biased region" description="Polar residues" evidence="2">
    <location>
        <begin position="13"/>
        <end position="33"/>
    </location>
</feature>
<evidence type="ECO:0000256" key="1">
    <source>
        <dbReference type="PROSITE-ProRule" id="PRU00191"/>
    </source>
</evidence>
<dbReference type="PRINTS" id="PR00401">
    <property type="entry name" value="SH2DOMAIN"/>
</dbReference>
<dbReference type="Proteomes" id="UP000735302">
    <property type="component" value="Unassembled WGS sequence"/>
</dbReference>
<evidence type="ECO:0000313" key="5">
    <source>
        <dbReference type="Proteomes" id="UP000735302"/>
    </source>
</evidence>
<name>A0AAV3YKP8_9GAST</name>
<dbReference type="AlphaFoldDB" id="A0AAV3YKP8"/>
<dbReference type="GO" id="GO:0005085">
    <property type="term" value="F:guanyl-nucleotide exchange factor activity"/>
    <property type="evidence" value="ECO:0007669"/>
    <property type="project" value="TreeGrafter"/>
</dbReference>
<evidence type="ECO:0000256" key="2">
    <source>
        <dbReference type="SAM" id="MobiDB-lite"/>
    </source>
</evidence>
<dbReference type="InterPro" id="IPR036860">
    <property type="entry name" value="SH2_dom_sf"/>
</dbReference>
<dbReference type="InterPro" id="IPR000980">
    <property type="entry name" value="SH2"/>
</dbReference>
<reference evidence="4 5" key="1">
    <citation type="journal article" date="2021" name="Elife">
        <title>Chloroplast acquisition without the gene transfer in kleptoplastic sea slugs, Plakobranchus ocellatus.</title>
        <authorList>
            <person name="Maeda T."/>
            <person name="Takahashi S."/>
            <person name="Yoshida T."/>
            <person name="Shimamura S."/>
            <person name="Takaki Y."/>
            <person name="Nagai Y."/>
            <person name="Toyoda A."/>
            <person name="Suzuki Y."/>
            <person name="Arimoto A."/>
            <person name="Ishii H."/>
            <person name="Satoh N."/>
            <person name="Nishiyama T."/>
            <person name="Hasebe M."/>
            <person name="Maruyama T."/>
            <person name="Minagawa J."/>
            <person name="Obokata J."/>
            <person name="Shigenobu S."/>
        </authorList>
    </citation>
    <scope>NUCLEOTIDE SEQUENCE [LARGE SCALE GENOMIC DNA]</scope>
</reference>
<dbReference type="GO" id="GO:0005737">
    <property type="term" value="C:cytoplasm"/>
    <property type="evidence" value="ECO:0007669"/>
    <property type="project" value="TreeGrafter"/>
</dbReference>
<dbReference type="Pfam" id="PF00017">
    <property type="entry name" value="SH2"/>
    <property type="match status" value="1"/>
</dbReference>